<feature type="transmembrane region" description="Helical" evidence="8">
    <location>
        <begin position="6"/>
        <end position="24"/>
    </location>
</feature>
<dbReference type="GO" id="GO:0033214">
    <property type="term" value="P:siderophore-iron import into cell"/>
    <property type="evidence" value="ECO:0007669"/>
    <property type="project" value="TreeGrafter"/>
</dbReference>
<evidence type="ECO:0000313" key="9">
    <source>
        <dbReference type="EMBL" id="EAQ72648.1"/>
    </source>
</evidence>
<evidence type="ECO:0000313" key="10">
    <source>
        <dbReference type="Proteomes" id="UP000000646"/>
    </source>
</evidence>
<evidence type="ECO:0000256" key="3">
    <source>
        <dbReference type="ARBA" id="ARBA00022448"/>
    </source>
</evidence>
<proteinExistence type="inferred from homology"/>
<dbReference type="AlphaFoldDB" id="A0A0H3PI28"/>
<evidence type="ECO:0000256" key="7">
    <source>
        <dbReference type="ARBA" id="ARBA00023136"/>
    </source>
</evidence>
<dbReference type="KEGG" id="cjj:CJJ81176_1352"/>
<reference evidence="10" key="1">
    <citation type="submission" date="2006-12" db="EMBL/GenBank/DDBJ databases">
        <authorList>
            <person name="Fouts D.E."/>
            <person name="Nelson K.E."/>
            <person name="Sebastian Y."/>
        </authorList>
    </citation>
    <scope>NUCLEOTIDE SEQUENCE [LARGE SCALE GENOMIC DNA]</scope>
    <source>
        <strain evidence="10">81-176</strain>
    </source>
</reference>
<dbReference type="Gene3D" id="1.10.3470.10">
    <property type="entry name" value="ABC transporter involved in vitamin B12 uptake, BtuC"/>
    <property type="match status" value="1"/>
</dbReference>
<organism evidence="9 10">
    <name type="scientific">Campylobacter jejuni subsp. jejuni serotype O:23/36 (strain 81-176)</name>
    <dbReference type="NCBI Taxonomy" id="354242"/>
    <lineage>
        <taxon>Bacteria</taxon>
        <taxon>Pseudomonadati</taxon>
        <taxon>Campylobacterota</taxon>
        <taxon>Epsilonproteobacteria</taxon>
        <taxon>Campylobacterales</taxon>
        <taxon>Campylobacteraceae</taxon>
        <taxon>Campylobacter</taxon>
    </lineage>
</organism>
<dbReference type="GO" id="GO:0005886">
    <property type="term" value="C:plasma membrane"/>
    <property type="evidence" value="ECO:0007669"/>
    <property type="project" value="UniProtKB-SubCell"/>
</dbReference>
<dbReference type="eggNOG" id="COG4605">
    <property type="taxonomic scope" value="Bacteria"/>
</dbReference>
<evidence type="ECO:0000256" key="5">
    <source>
        <dbReference type="ARBA" id="ARBA00022692"/>
    </source>
</evidence>
<accession>A0A0H3PI28</accession>
<evidence type="ECO:0000256" key="8">
    <source>
        <dbReference type="SAM" id="Phobius"/>
    </source>
</evidence>
<dbReference type="Proteomes" id="UP000000646">
    <property type="component" value="Chromosome"/>
</dbReference>
<dbReference type="RefSeq" id="WP_002869321.1">
    <property type="nucleotide sequence ID" value="NC_008787.1"/>
</dbReference>
<feature type="transmembrane region" description="Helical" evidence="8">
    <location>
        <begin position="220"/>
        <end position="248"/>
    </location>
</feature>
<feature type="transmembrane region" description="Helical" evidence="8">
    <location>
        <begin position="170"/>
        <end position="190"/>
    </location>
</feature>
<keyword evidence="4" id="KW-1003">Cell membrane</keyword>
<dbReference type="GO" id="GO:0022857">
    <property type="term" value="F:transmembrane transporter activity"/>
    <property type="evidence" value="ECO:0007669"/>
    <property type="project" value="InterPro"/>
</dbReference>
<evidence type="ECO:0000256" key="2">
    <source>
        <dbReference type="ARBA" id="ARBA00007935"/>
    </source>
</evidence>
<dbReference type="PANTHER" id="PTHR30472:SF19">
    <property type="entry name" value="PETROBACTIN IMPORT SYSTEM PERMEASE PROTEIN YCLO"/>
    <property type="match status" value="1"/>
</dbReference>
<evidence type="ECO:0000256" key="6">
    <source>
        <dbReference type="ARBA" id="ARBA00022989"/>
    </source>
</evidence>
<sequence length="312" mass="34743">MRKKMLILSFLTLGMIGIFILAGLNGFDEYALKSRFLQIAAIIIVAICIAVSTVIFQTLCNNKILTPAIIGLDSLYMLLQSALIFSFGAANLSVYKNDINFLITLVCMVVFSLGLYKILFSSDRSIYLIMLLGLVFGTLFSTLSSFFEVLIDPDEFMVIQGRMFASFDNIAFDVLILAYIISFLSFIWIFRYMKFLDPLNLGKDLAINLGINYQKISKQLMIIIAILTSISTALVGPITFLGLLVVNITYELFKTAKHSILLSACILISILALLGGVFFVSRVFDYNATISVVINFLGGIYFIYLVLKGNKL</sequence>
<keyword evidence="3" id="KW-0813">Transport</keyword>
<feature type="transmembrane region" description="Helical" evidence="8">
    <location>
        <begin position="99"/>
        <end position="120"/>
    </location>
</feature>
<dbReference type="EMBL" id="CP000538">
    <property type="protein sequence ID" value="EAQ72648.1"/>
    <property type="molecule type" value="Genomic_DNA"/>
</dbReference>
<gene>
    <name evidence="9" type="primary">ceuC</name>
    <name evidence="9" type="ordered locus">CJJ81176_1352</name>
</gene>
<keyword evidence="5 8" id="KW-0812">Transmembrane</keyword>
<dbReference type="InterPro" id="IPR037294">
    <property type="entry name" value="ABC_BtuC-like"/>
</dbReference>
<dbReference type="HOGENOM" id="CLU_050494_0_0_7"/>
<feature type="transmembrane region" description="Helical" evidence="8">
    <location>
        <begin position="64"/>
        <end position="87"/>
    </location>
</feature>
<evidence type="ECO:0000256" key="1">
    <source>
        <dbReference type="ARBA" id="ARBA00004651"/>
    </source>
</evidence>
<dbReference type="Pfam" id="PF01032">
    <property type="entry name" value="FecCD"/>
    <property type="match status" value="1"/>
</dbReference>
<feature type="transmembrane region" description="Helical" evidence="8">
    <location>
        <begin position="260"/>
        <end position="280"/>
    </location>
</feature>
<evidence type="ECO:0000256" key="4">
    <source>
        <dbReference type="ARBA" id="ARBA00022475"/>
    </source>
</evidence>
<keyword evidence="7 8" id="KW-0472">Membrane</keyword>
<keyword evidence="6 8" id="KW-1133">Transmembrane helix</keyword>
<feature type="transmembrane region" description="Helical" evidence="8">
    <location>
        <begin position="36"/>
        <end position="58"/>
    </location>
</feature>
<dbReference type="SUPFAM" id="SSF81345">
    <property type="entry name" value="ABC transporter involved in vitamin B12 uptake, BtuC"/>
    <property type="match status" value="1"/>
</dbReference>
<comment type="subcellular location">
    <subcellularLocation>
        <location evidence="1">Cell membrane</location>
        <topology evidence="1">Multi-pass membrane protein</topology>
    </subcellularLocation>
</comment>
<feature type="transmembrane region" description="Helical" evidence="8">
    <location>
        <begin position="286"/>
        <end position="307"/>
    </location>
</feature>
<comment type="similarity">
    <text evidence="2">Belongs to the binding-protein-dependent transport system permease family. FecCD subfamily.</text>
</comment>
<dbReference type="PANTHER" id="PTHR30472">
    <property type="entry name" value="FERRIC ENTEROBACTIN TRANSPORT SYSTEM PERMEASE PROTEIN"/>
    <property type="match status" value="1"/>
</dbReference>
<protein>
    <submittedName>
        <fullName evidence="9">Enterochelin ABC transporter, permease protein</fullName>
    </submittedName>
</protein>
<feature type="transmembrane region" description="Helical" evidence="8">
    <location>
        <begin position="126"/>
        <end position="150"/>
    </location>
</feature>
<dbReference type="InterPro" id="IPR000522">
    <property type="entry name" value="ABC_transptr_permease_BtuC"/>
</dbReference>
<name>A0A0H3PI28_CAMJJ</name>